<dbReference type="Gene3D" id="2.130.10.10">
    <property type="entry name" value="YVTN repeat-like/Quinoprotein amine dehydrogenase"/>
    <property type="match status" value="1"/>
</dbReference>
<proteinExistence type="predicted"/>
<comment type="subcellular location">
    <subcellularLocation>
        <location evidence="1">Nucleus</location>
    </subcellularLocation>
</comment>
<keyword evidence="3" id="KW-0539">Nucleus</keyword>
<dbReference type="AlphaFoldDB" id="A0AAJ8L737"/>
<reference evidence="5" key="2">
    <citation type="submission" date="2024-02" db="EMBL/GenBank/DDBJ databases">
        <title>Comparative genomics of Cryptococcus and Kwoniella reveals pathogenesis evolution and contrasting modes of karyotype evolution via chromosome fusion or intercentromeric recombination.</title>
        <authorList>
            <person name="Coelho M.A."/>
            <person name="David-Palma M."/>
            <person name="Shea T."/>
            <person name="Bowers K."/>
            <person name="McGinley-Smith S."/>
            <person name="Mohammad A.W."/>
            <person name="Gnirke A."/>
            <person name="Yurkov A.M."/>
            <person name="Nowrousian M."/>
            <person name="Sun S."/>
            <person name="Cuomo C.A."/>
            <person name="Heitman J."/>
        </authorList>
    </citation>
    <scope>NUCLEOTIDE SEQUENCE</scope>
    <source>
        <strain evidence="5">CBS 10737</strain>
    </source>
</reference>
<organism evidence="5 6">
    <name type="scientific">Kwoniella pini CBS 10737</name>
    <dbReference type="NCBI Taxonomy" id="1296096"/>
    <lineage>
        <taxon>Eukaryota</taxon>
        <taxon>Fungi</taxon>
        <taxon>Dikarya</taxon>
        <taxon>Basidiomycota</taxon>
        <taxon>Agaricomycotina</taxon>
        <taxon>Tremellomycetes</taxon>
        <taxon>Tremellales</taxon>
        <taxon>Cryptococcaceae</taxon>
        <taxon>Kwoniella</taxon>
    </lineage>
</organism>
<dbReference type="PANTHER" id="PTHR15052">
    <property type="entry name" value="RNA POLYMERASE III TRANSCRIPTION INITIATION FACTOR COMPLEX SUBUNIT"/>
    <property type="match status" value="1"/>
</dbReference>
<evidence type="ECO:0000313" key="6">
    <source>
        <dbReference type="Proteomes" id="UP000094020"/>
    </source>
</evidence>
<feature type="compositionally biased region" description="Acidic residues" evidence="4">
    <location>
        <begin position="95"/>
        <end position="116"/>
    </location>
</feature>
<dbReference type="InterPro" id="IPR001680">
    <property type="entry name" value="WD40_rpt"/>
</dbReference>
<keyword evidence="2" id="KW-0804">Transcription</keyword>
<feature type="compositionally biased region" description="Polar residues" evidence="4">
    <location>
        <begin position="222"/>
        <end position="231"/>
    </location>
</feature>
<evidence type="ECO:0000313" key="5">
    <source>
        <dbReference type="EMBL" id="WWC71889.1"/>
    </source>
</evidence>
<dbReference type="GeneID" id="30173037"/>
<feature type="compositionally biased region" description="Polar residues" evidence="4">
    <location>
        <begin position="179"/>
        <end position="193"/>
    </location>
</feature>
<dbReference type="Proteomes" id="UP000094020">
    <property type="component" value="Chromosome 8"/>
</dbReference>
<name>A0AAJ8L737_9TREE</name>
<sequence length="849" mass="93898">MVSLRERKARASYSNVADGLADLSSEEEQAGASVQASGSKDGSTNSADEGENGEDTSFSSGASSEFRPDSPSNKKGKGKAKEEAEGSASDGPASDQDEDLEIDDAVEEEGLDETDIDPSLREPSDIPNPKPRAPKPINSIKGKRPPPNRPAASLAAHPIHGQSEIGLLSLQHRALIQASTVSMTKPNTIPKSQFDTDRHNARERDQSKAHGPSIFPSGHQIPFQTRLTSDPNHGWEKSDIEWIDQSGPNVQRNENRRNEDWGRHPFLTFSAPWEEWKGEQWYPELSIGNEDEIAEKDRGNRENWLLRDEVRLGLDDIGRWTKNELVFLNETEAEESYLPTPIYRNGESHITCHMGPHDQQSKHTFSIFESKPLAETNSMTSHEGHTFFAGGPIWGMDWCPYPESKMKEFGFEQYLAVSTLPHLDTRPHMAEKWPKSSKGSIQIWSLGSSASDDIQMDSSAYQSQMNCEMVLCISGGPAMSLKWMPLGAWDDFDVSSIGQANIKIPKLGILAAVQLDGSVSFYAVPHPRFVGRDHGHPVYLNMDKALLRLETPDAMAMCIDWMTGSKIAVGLSTGHLLVWDVYDALRIGNSEELFPSLYTSAAASAIRSLSIGRIPPSEKHLGGEPIYVLTGAYDGSTILLDLRDPNNPIELNKARIPCMAVKWLSQVAAPVICDIDYVITMIKLRGMNVGRSHIISSHRGQVWDIASSDYHTMLISAGSDGALTLSNFNLGFYRKRKAPLALQRLYEIDYSEIRDEYRLLDDFSPETLGLENATSRRPPNIAKRATNDPPSHLVKTAAWRPEVGIHKVVWNDVCGLGRAGWVASGGASGLGRIEWIEGRWRHGKAPPRT</sequence>
<dbReference type="RefSeq" id="XP_070059300.1">
    <property type="nucleotide sequence ID" value="XM_070203199.1"/>
</dbReference>
<gene>
    <name evidence="5" type="ORF">I206_105848</name>
</gene>
<feature type="region of interest" description="Disordered" evidence="4">
    <location>
        <begin position="770"/>
        <end position="789"/>
    </location>
</feature>
<dbReference type="EMBL" id="CP144526">
    <property type="protein sequence ID" value="WWC71889.1"/>
    <property type="molecule type" value="Genomic_DNA"/>
</dbReference>
<protein>
    <submittedName>
        <fullName evidence="5">Uncharacterized protein</fullName>
    </submittedName>
</protein>
<keyword evidence="6" id="KW-1185">Reference proteome</keyword>
<accession>A0AAJ8L737</accession>
<reference evidence="5" key="1">
    <citation type="submission" date="2013-07" db="EMBL/GenBank/DDBJ databases">
        <authorList>
            <consortium name="The Broad Institute Genome Sequencing Platform"/>
            <person name="Cuomo C."/>
            <person name="Litvintseva A."/>
            <person name="Chen Y."/>
            <person name="Heitman J."/>
            <person name="Sun S."/>
            <person name="Springer D."/>
            <person name="Dromer F."/>
            <person name="Young S.K."/>
            <person name="Zeng Q."/>
            <person name="Gargeya S."/>
            <person name="Fitzgerald M."/>
            <person name="Abouelleil A."/>
            <person name="Alvarado L."/>
            <person name="Berlin A.M."/>
            <person name="Chapman S.B."/>
            <person name="Dewar J."/>
            <person name="Goldberg J."/>
            <person name="Griggs A."/>
            <person name="Gujja S."/>
            <person name="Hansen M."/>
            <person name="Howarth C."/>
            <person name="Imamovic A."/>
            <person name="Larimer J."/>
            <person name="McCowan C."/>
            <person name="Murphy C."/>
            <person name="Pearson M."/>
            <person name="Priest M."/>
            <person name="Roberts A."/>
            <person name="Saif S."/>
            <person name="Shea T."/>
            <person name="Sykes S."/>
            <person name="Wortman J."/>
            <person name="Nusbaum C."/>
            <person name="Birren B."/>
        </authorList>
    </citation>
    <scope>NUCLEOTIDE SEQUENCE</scope>
    <source>
        <strain evidence="5">CBS 10737</strain>
    </source>
</reference>
<evidence type="ECO:0000256" key="4">
    <source>
        <dbReference type="SAM" id="MobiDB-lite"/>
    </source>
</evidence>
<feature type="compositionally biased region" description="Basic and acidic residues" evidence="4">
    <location>
        <begin position="194"/>
        <end position="208"/>
    </location>
</feature>
<feature type="region of interest" description="Disordered" evidence="4">
    <location>
        <begin position="1"/>
        <end position="153"/>
    </location>
</feature>
<feature type="region of interest" description="Disordered" evidence="4">
    <location>
        <begin position="179"/>
        <end position="236"/>
    </location>
</feature>
<dbReference type="GO" id="GO:0000127">
    <property type="term" value="C:transcription factor TFIIIC complex"/>
    <property type="evidence" value="ECO:0007669"/>
    <property type="project" value="TreeGrafter"/>
</dbReference>
<evidence type="ECO:0000256" key="1">
    <source>
        <dbReference type="ARBA" id="ARBA00004123"/>
    </source>
</evidence>
<dbReference type="SUPFAM" id="SSF50978">
    <property type="entry name" value="WD40 repeat-like"/>
    <property type="match status" value="1"/>
</dbReference>
<feature type="compositionally biased region" description="Polar residues" evidence="4">
    <location>
        <begin position="32"/>
        <end position="47"/>
    </location>
</feature>
<dbReference type="InterPro" id="IPR052416">
    <property type="entry name" value="GTF3C_component"/>
</dbReference>
<dbReference type="SMART" id="SM00320">
    <property type="entry name" value="WD40"/>
    <property type="match status" value="3"/>
</dbReference>
<dbReference type="InterPro" id="IPR036322">
    <property type="entry name" value="WD40_repeat_dom_sf"/>
</dbReference>
<dbReference type="InterPro" id="IPR015943">
    <property type="entry name" value="WD40/YVTN_repeat-like_dom_sf"/>
</dbReference>
<dbReference type="PANTHER" id="PTHR15052:SF2">
    <property type="entry name" value="GENERAL TRANSCRIPTION FACTOR 3C POLYPEPTIDE 2"/>
    <property type="match status" value="1"/>
</dbReference>
<evidence type="ECO:0000256" key="2">
    <source>
        <dbReference type="ARBA" id="ARBA00023163"/>
    </source>
</evidence>
<dbReference type="GO" id="GO:0006383">
    <property type="term" value="P:transcription by RNA polymerase III"/>
    <property type="evidence" value="ECO:0007669"/>
    <property type="project" value="TreeGrafter"/>
</dbReference>
<evidence type="ECO:0000256" key="3">
    <source>
        <dbReference type="ARBA" id="ARBA00023242"/>
    </source>
</evidence>
<dbReference type="GO" id="GO:0005634">
    <property type="term" value="C:nucleus"/>
    <property type="evidence" value="ECO:0007669"/>
    <property type="project" value="UniProtKB-SubCell"/>
</dbReference>
<dbReference type="KEGG" id="kpin:30173037"/>